<comment type="caution">
    <text evidence="2">The sequence shown here is derived from an EMBL/GenBank/DDBJ whole genome shotgun (WGS) entry which is preliminary data.</text>
</comment>
<dbReference type="PANTHER" id="PTHR45348">
    <property type="entry name" value="HYPOTHETICAL OXIDOREDUCTASE (EUROFUNG)"/>
    <property type="match status" value="1"/>
</dbReference>
<feature type="domain" description="Alcohol dehydrogenase-like C-terminal" evidence="1">
    <location>
        <begin position="30"/>
        <end position="128"/>
    </location>
</feature>
<dbReference type="Gene3D" id="3.90.180.10">
    <property type="entry name" value="Medium-chain alcohol dehydrogenases, catalytic domain"/>
    <property type="match status" value="1"/>
</dbReference>
<accession>A0ABR3J9U5</accession>
<dbReference type="Pfam" id="PF00107">
    <property type="entry name" value="ADH_zinc_N"/>
    <property type="match status" value="1"/>
</dbReference>
<dbReference type="Proteomes" id="UP001556367">
    <property type="component" value="Unassembled WGS sequence"/>
</dbReference>
<evidence type="ECO:0000313" key="2">
    <source>
        <dbReference type="EMBL" id="KAL0951910.1"/>
    </source>
</evidence>
<dbReference type="Gene3D" id="3.40.50.720">
    <property type="entry name" value="NAD(P)-binding Rossmann-like Domain"/>
    <property type="match status" value="1"/>
</dbReference>
<protein>
    <recommendedName>
        <fullName evidence="1">Alcohol dehydrogenase-like C-terminal domain-containing protein</fullName>
    </recommendedName>
</protein>
<dbReference type="InterPro" id="IPR047122">
    <property type="entry name" value="Trans-enoyl_RdTase-like"/>
</dbReference>
<dbReference type="EMBL" id="JASNQZ010000011">
    <property type="protein sequence ID" value="KAL0951910.1"/>
    <property type="molecule type" value="Genomic_DNA"/>
</dbReference>
<organism evidence="2 3">
    <name type="scientific">Hohenbuehelia grisea</name>
    <dbReference type="NCBI Taxonomy" id="104357"/>
    <lineage>
        <taxon>Eukaryota</taxon>
        <taxon>Fungi</taxon>
        <taxon>Dikarya</taxon>
        <taxon>Basidiomycota</taxon>
        <taxon>Agaricomycotina</taxon>
        <taxon>Agaricomycetes</taxon>
        <taxon>Agaricomycetidae</taxon>
        <taxon>Agaricales</taxon>
        <taxon>Pleurotineae</taxon>
        <taxon>Pleurotaceae</taxon>
        <taxon>Hohenbuehelia</taxon>
    </lineage>
</organism>
<dbReference type="InterPro" id="IPR013149">
    <property type="entry name" value="ADH-like_C"/>
</dbReference>
<name>A0ABR3J9U5_9AGAR</name>
<gene>
    <name evidence="2" type="ORF">HGRIS_008565</name>
</gene>
<dbReference type="InterPro" id="IPR036291">
    <property type="entry name" value="NAD(P)-bd_dom_sf"/>
</dbReference>
<keyword evidence="3" id="KW-1185">Reference proteome</keyword>
<sequence>MLPIPESFPILSPPPLASEPILIYGGGSLVGQYMVKVLHAAGYANIITTASPKHHELLRALGAAYTFDYHSPTLVADIAKTVGGDGKVKLVMDPIAAKASLSIIGGIIDPQGTLAVLAPLKEGSSITVGSADEIYISFPPHWDGILPKDLKVLIVSTGRGFEKVPHMRDNVMHRILPQLLESGIIKPSRSLLVDQGSLKDRALKGLDLLRKGQVSGKKLVIKIA</sequence>
<reference evidence="3" key="1">
    <citation type="submission" date="2024-06" db="EMBL/GenBank/DDBJ databases">
        <title>Multi-omics analyses provide insights into the biosynthesis of the anticancer antibiotic pleurotin in Hohenbuehelia grisea.</title>
        <authorList>
            <person name="Weaver J.A."/>
            <person name="Alberti F."/>
        </authorList>
    </citation>
    <scope>NUCLEOTIDE SEQUENCE [LARGE SCALE GENOMIC DNA]</scope>
    <source>
        <strain evidence="3">T-177</strain>
    </source>
</reference>
<dbReference type="SUPFAM" id="SSF51735">
    <property type="entry name" value="NAD(P)-binding Rossmann-fold domains"/>
    <property type="match status" value="1"/>
</dbReference>
<dbReference type="PANTHER" id="PTHR45348:SF3">
    <property type="entry name" value="ENOYL REDUCTASE (ER) DOMAIN-CONTAINING PROTEIN"/>
    <property type="match status" value="1"/>
</dbReference>
<evidence type="ECO:0000313" key="3">
    <source>
        <dbReference type="Proteomes" id="UP001556367"/>
    </source>
</evidence>
<proteinExistence type="predicted"/>
<evidence type="ECO:0000259" key="1">
    <source>
        <dbReference type="Pfam" id="PF00107"/>
    </source>
</evidence>